<reference evidence="4" key="1">
    <citation type="journal article" date="2019" name="Int. J. Syst. Evol. Microbiol.">
        <title>The Global Catalogue of Microorganisms (GCM) 10K type strain sequencing project: providing services to taxonomists for standard genome sequencing and annotation.</title>
        <authorList>
            <consortium name="The Broad Institute Genomics Platform"/>
            <consortium name="The Broad Institute Genome Sequencing Center for Infectious Disease"/>
            <person name="Wu L."/>
            <person name="Ma J."/>
        </authorList>
    </citation>
    <scope>NUCLEOTIDE SEQUENCE [LARGE SCALE GENOMIC DNA]</scope>
    <source>
        <strain evidence="4">JCM 3367</strain>
    </source>
</reference>
<dbReference type="Proteomes" id="UP001499978">
    <property type="component" value="Unassembled WGS sequence"/>
</dbReference>
<organism evidence="3 4">
    <name type="scientific">Pilimelia columellifera subsp. columellifera</name>
    <dbReference type="NCBI Taxonomy" id="706583"/>
    <lineage>
        <taxon>Bacteria</taxon>
        <taxon>Bacillati</taxon>
        <taxon>Actinomycetota</taxon>
        <taxon>Actinomycetes</taxon>
        <taxon>Micromonosporales</taxon>
        <taxon>Micromonosporaceae</taxon>
        <taxon>Pilimelia</taxon>
    </lineage>
</organism>
<name>A0ABP6AZL8_9ACTN</name>
<dbReference type="NCBIfam" id="NF004829">
    <property type="entry name" value="PRK06183.1-3"/>
    <property type="match status" value="1"/>
</dbReference>
<sequence length="509" mass="54521">MVSGPQGEVDVAIVGLGPIGATLAILLAQRGWRVAVVECRPQPYPLPRATSFDGQAARLLAGAGIGADLAGLSQPATGYQWLDARGRVLLDIVFASVGRYGWPDASTMHQPALEALLTRRLATFPNVRIWRGHEVVDLREDGDRVVVGTKGGDGAAHTVAARWVIGCDGANSFVRERLGVGVTDLGFSYDWLLCDVELAVERAFLPTNQQWCDPARPTTVVGSGPGRRRWEFMRLPGEGLDELRTSDAAWRLLEPHGVRPDNARLLRSATYTFRAMWADQWRDGRVLLAGDAAHLMPPFAGQGMCSGLRDAANLAWKLDLVLRGASAELLDTYTIERRAQVRQAIRESVKLGRVICVSDPDAAADRDAAILANSRCGPNRPEPAKPLAEGLLSRLPEGVAAARGDVVPQGRVCVGGHAGLFDDRVGRGFVLLTRDGVDAVPVVPGVDLIVARLAPGAVTDVDEVYSSYLAGFGAVAILVRPDHHVFGAVADLALVPALLEDLKRQLNAL</sequence>
<dbReference type="Gene3D" id="3.50.50.60">
    <property type="entry name" value="FAD/NAD(P)-binding domain"/>
    <property type="match status" value="1"/>
</dbReference>
<protein>
    <submittedName>
        <fullName evidence="3">Bifunctional 3-(3-hydroxy-phenyl)propionate/3-hydroxycinnamic acid hydroxylase</fullName>
    </submittedName>
</protein>
<evidence type="ECO:0000313" key="3">
    <source>
        <dbReference type="EMBL" id="GAA2529651.1"/>
    </source>
</evidence>
<dbReference type="PANTHER" id="PTHR43476:SF3">
    <property type="entry name" value="FAD-BINDING MONOOXYGENASE"/>
    <property type="match status" value="1"/>
</dbReference>
<dbReference type="PRINTS" id="PR00420">
    <property type="entry name" value="RNGMNOXGNASE"/>
</dbReference>
<dbReference type="EMBL" id="BAAARY010000018">
    <property type="protein sequence ID" value="GAA2529651.1"/>
    <property type="molecule type" value="Genomic_DNA"/>
</dbReference>
<dbReference type="InterPro" id="IPR036188">
    <property type="entry name" value="FAD/NAD-bd_sf"/>
</dbReference>
<evidence type="ECO:0000256" key="1">
    <source>
        <dbReference type="ARBA" id="ARBA00023002"/>
    </source>
</evidence>
<evidence type="ECO:0000259" key="2">
    <source>
        <dbReference type="Pfam" id="PF01494"/>
    </source>
</evidence>
<dbReference type="InterPro" id="IPR002938">
    <property type="entry name" value="FAD-bd"/>
</dbReference>
<gene>
    <name evidence="3" type="ORF">GCM10010201_31110</name>
</gene>
<comment type="caution">
    <text evidence="3">The sequence shown here is derived from an EMBL/GenBank/DDBJ whole genome shotgun (WGS) entry which is preliminary data.</text>
</comment>
<keyword evidence="4" id="KW-1185">Reference proteome</keyword>
<accession>A0ABP6AZL8</accession>
<dbReference type="Gene3D" id="3.30.70.2450">
    <property type="match status" value="1"/>
</dbReference>
<keyword evidence="1" id="KW-0560">Oxidoreductase</keyword>
<dbReference type="SUPFAM" id="SSF51905">
    <property type="entry name" value="FAD/NAD(P)-binding domain"/>
    <property type="match status" value="1"/>
</dbReference>
<proteinExistence type="predicted"/>
<dbReference type="PANTHER" id="PTHR43476">
    <property type="entry name" value="3-(3-HYDROXY-PHENYL)PROPIONATE/3-HYDROXYCINNAMIC ACID HYDROXYLASE"/>
    <property type="match status" value="1"/>
</dbReference>
<dbReference type="Pfam" id="PF01494">
    <property type="entry name" value="FAD_binding_3"/>
    <property type="match status" value="1"/>
</dbReference>
<dbReference type="InterPro" id="IPR050631">
    <property type="entry name" value="PheA/TfdB_FAD_monoxygenase"/>
</dbReference>
<feature type="domain" description="FAD-binding" evidence="2">
    <location>
        <begin position="8"/>
        <end position="347"/>
    </location>
</feature>
<evidence type="ECO:0000313" key="4">
    <source>
        <dbReference type="Proteomes" id="UP001499978"/>
    </source>
</evidence>